<evidence type="ECO:0000313" key="3">
    <source>
        <dbReference type="Proteomes" id="UP000054279"/>
    </source>
</evidence>
<feature type="compositionally biased region" description="Basic and acidic residues" evidence="1">
    <location>
        <begin position="1"/>
        <end position="10"/>
    </location>
</feature>
<feature type="region of interest" description="Disordered" evidence="1">
    <location>
        <begin position="1"/>
        <end position="27"/>
    </location>
</feature>
<keyword evidence="3" id="KW-1185">Reference proteome</keyword>
<dbReference type="AlphaFoldDB" id="A0A0C9UWA5"/>
<accession>A0A0C9UWA5</accession>
<reference evidence="2 3" key="1">
    <citation type="submission" date="2014-06" db="EMBL/GenBank/DDBJ databases">
        <title>Evolutionary Origins and Diversification of the Mycorrhizal Mutualists.</title>
        <authorList>
            <consortium name="DOE Joint Genome Institute"/>
            <consortium name="Mycorrhizal Genomics Consortium"/>
            <person name="Kohler A."/>
            <person name="Kuo A."/>
            <person name="Nagy L.G."/>
            <person name="Floudas D."/>
            <person name="Copeland A."/>
            <person name="Barry K.W."/>
            <person name="Cichocki N."/>
            <person name="Veneault-Fourrey C."/>
            <person name="LaButti K."/>
            <person name="Lindquist E.A."/>
            <person name="Lipzen A."/>
            <person name="Lundell T."/>
            <person name="Morin E."/>
            <person name="Murat C."/>
            <person name="Riley R."/>
            <person name="Ohm R."/>
            <person name="Sun H."/>
            <person name="Tunlid A."/>
            <person name="Henrissat B."/>
            <person name="Grigoriev I.V."/>
            <person name="Hibbett D.S."/>
            <person name="Martin F."/>
        </authorList>
    </citation>
    <scope>NUCLEOTIDE SEQUENCE [LARGE SCALE GENOMIC DNA]</scope>
    <source>
        <strain evidence="2 3">SS14</strain>
    </source>
</reference>
<name>A0A0C9UWA5_SPHS4</name>
<dbReference type="EMBL" id="KN837279">
    <property type="protein sequence ID" value="KIJ29616.1"/>
    <property type="molecule type" value="Genomic_DNA"/>
</dbReference>
<protein>
    <submittedName>
        <fullName evidence="2">Uncharacterized protein</fullName>
    </submittedName>
</protein>
<evidence type="ECO:0000256" key="1">
    <source>
        <dbReference type="SAM" id="MobiDB-lite"/>
    </source>
</evidence>
<proteinExistence type="predicted"/>
<organism evidence="2 3">
    <name type="scientific">Sphaerobolus stellatus (strain SS14)</name>
    <dbReference type="NCBI Taxonomy" id="990650"/>
    <lineage>
        <taxon>Eukaryota</taxon>
        <taxon>Fungi</taxon>
        <taxon>Dikarya</taxon>
        <taxon>Basidiomycota</taxon>
        <taxon>Agaricomycotina</taxon>
        <taxon>Agaricomycetes</taxon>
        <taxon>Phallomycetidae</taxon>
        <taxon>Geastrales</taxon>
        <taxon>Sphaerobolaceae</taxon>
        <taxon>Sphaerobolus</taxon>
    </lineage>
</organism>
<sequence>MSPSKHERELKPKKKTSATAAIRGDASRQEAAARAGYVGGAVEDPRTQVAEDELAIVRTHQTSTSWTRGMCFGVFNLYLTYAQQFNPVASNATFR</sequence>
<gene>
    <name evidence="2" type="ORF">M422DRAFT_268963</name>
</gene>
<dbReference type="Proteomes" id="UP000054279">
    <property type="component" value="Unassembled WGS sequence"/>
</dbReference>
<dbReference type="HOGENOM" id="CLU_2374140_0_0_1"/>
<evidence type="ECO:0000313" key="2">
    <source>
        <dbReference type="EMBL" id="KIJ29616.1"/>
    </source>
</evidence>